<feature type="transmembrane region" description="Helical" evidence="1">
    <location>
        <begin position="177"/>
        <end position="195"/>
    </location>
</feature>
<reference evidence="3" key="1">
    <citation type="journal article" date="2019" name="Int. J. Syst. Evol. Microbiol.">
        <title>The Global Catalogue of Microorganisms (GCM) 10K type strain sequencing project: providing services to taxonomists for standard genome sequencing and annotation.</title>
        <authorList>
            <consortium name="The Broad Institute Genomics Platform"/>
            <consortium name="The Broad Institute Genome Sequencing Center for Infectious Disease"/>
            <person name="Wu L."/>
            <person name="Ma J."/>
        </authorList>
    </citation>
    <scope>NUCLEOTIDE SEQUENCE [LARGE SCALE GENOMIC DNA]</scope>
    <source>
        <strain evidence="3">CGMCC 4.7317</strain>
    </source>
</reference>
<comment type="caution">
    <text evidence="2">The sequence shown here is derived from an EMBL/GenBank/DDBJ whole genome shotgun (WGS) entry which is preliminary data.</text>
</comment>
<evidence type="ECO:0000256" key="1">
    <source>
        <dbReference type="SAM" id="Phobius"/>
    </source>
</evidence>
<feature type="transmembrane region" description="Helical" evidence="1">
    <location>
        <begin position="207"/>
        <end position="230"/>
    </location>
</feature>
<accession>A0ABW1T4B8</accession>
<sequence length="324" mass="34281">MTASGRVSGAVAAGRDRAAPLLAWADDTVLGRLWRRLLEIEFVERSIALAAKAFVSLLPLVIVIAAFLPPRLRDGVLSALVTRFGLSGESYEYVQNAFASPEAIKASTSFVGLLLTLLFAVSFTTAVQRVYLRAWRRPAAGALDDKRRALVWLAGTVAFLATVGSVGRALVGMPGTLLTAAVATAGSVGIWWWSAHTFLRGHVRWRPLLPTALVTGVGSALYTASASFWMPTVLEGNVEQFGFVGVGMSFVTWFVGFGFLLVAAAAVGPCIVEGEDPVARWLRGPDGVVLTPGSPPALPGPATTPSLLDYLRRGETADGDLDDA</sequence>
<feature type="transmembrane region" description="Helical" evidence="1">
    <location>
        <begin position="110"/>
        <end position="128"/>
    </location>
</feature>
<keyword evidence="1" id="KW-0472">Membrane</keyword>
<evidence type="ECO:0000313" key="2">
    <source>
        <dbReference type="EMBL" id="MFC6239309.1"/>
    </source>
</evidence>
<feature type="transmembrane region" description="Helical" evidence="1">
    <location>
        <begin position="46"/>
        <end position="68"/>
    </location>
</feature>
<feature type="transmembrane region" description="Helical" evidence="1">
    <location>
        <begin position="250"/>
        <end position="272"/>
    </location>
</feature>
<dbReference type="Proteomes" id="UP001596138">
    <property type="component" value="Unassembled WGS sequence"/>
</dbReference>
<protein>
    <submittedName>
        <fullName evidence="2">Uncharacterized protein</fullName>
    </submittedName>
</protein>
<feature type="transmembrane region" description="Helical" evidence="1">
    <location>
        <begin position="149"/>
        <end position="171"/>
    </location>
</feature>
<proteinExistence type="predicted"/>
<dbReference type="EMBL" id="JBHSTI010000014">
    <property type="protein sequence ID" value="MFC6239309.1"/>
    <property type="molecule type" value="Genomic_DNA"/>
</dbReference>
<keyword evidence="1" id="KW-1133">Transmembrane helix</keyword>
<gene>
    <name evidence="2" type="ORF">ACFQGU_15625</name>
</gene>
<evidence type="ECO:0000313" key="3">
    <source>
        <dbReference type="Proteomes" id="UP001596138"/>
    </source>
</evidence>
<keyword evidence="3" id="KW-1185">Reference proteome</keyword>
<organism evidence="2 3">
    <name type="scientific">Longivirga aurantiaca</name>
    <dbReference type="NCBI Taxonomy" id="1837743"/>
    <lineage>
        <taxon>Bacteria</taxon>
        <taxon>Bacillati</taxon>
        <taxon>Actinomycetota</taxon>
        <taxon>Actinomycetes</taxon>
        <taxon>Sporichthyales</taxon>
        <taxon>Sporichthyaceae</taxon>
        <taxon>Longivirga</taxon>
    </lineage>
</organism>
<name>A0ABW1T4B8_9ACTN</name>
<keyword evidence="1" id="KW-0812">Transmembrane</keyword>
<dbReference type="RefSeq" id="WP_386768492.1">
    <property type="nucleotide sequence ID" value="NZ_JBHSTI010000014.1"/>
</dbReference>